<dbReference type="EMBL" id="JAFNEN010000002">
    <property type="protein sequence ID" value="KAG8201828.1"/>
    <property type="molecule type" value="Genomic_DNA"/>
</dbReference>
<organism evidence="1 2">
    <name type="scientific">Oedothorax gibbosus</name>
    <dbReference type="NCBI Taxonomy" id="931172"/>
    <lineage>
        <taxon>Eukaryota</taxon>
        <taxon>Metazoa</taxon>
        <taxon>Ecdysozoa</taxon>
        <taxon>Arthropoda</taxon>
        <taxon>Chelicerata</taxon>
        <taxon>Arachnida</taxon>
        <taxon>Araneae</taxon>
        <taxon>Araneomorphae</taxon>
        <taxon>Entelegynae</taxon>
        <taxon>Araneoidea</taxon>
        <taxon>Linyphiidae</taxon>
        <taxon>Erigoninae</taxon>
        <taxon>Oedothorax</taxon>
    </lineage>
</organism>
<dbReference type="Proteomes" id="UP000827092">
    <property type="component" value="Unassembled WGS sequence"/>
</dbReference>
<accession>A0AAV6W325</accession>
<evidence type="ECO:0000313" key="1">
    <source>
        <dbReference type="EMBL" id="KAG8201828.1"/>
    </source>
</evidence>
<keyword evidence="2" id="KW-1185">Reference proteome</keyword>
<comment type="caution">
    <text evidence="1">The sequence shown here is derived from an EMBL/GenBank/DDBJ whole genome shotgun (WGS) entry which is preliminary data.</text>
</comment>
<reference evidence="1 2" key="1">
    <citation type="journal article" date="2022" name="Nat. Ecol. Evol.">
        <title>A masculinizing supergene underlies an exaggerated male reproductive morph in a spider.</title>
        <authorList>
            <person name="Hendrickx F."/>
            <person name="De Corte Z."/>
            <person name="Sonet G."/>
            <person name="Van Belleghem S.M."/>
            <person name="Kostlbacher S."/>
            <person name="Vangestel C."/>
        </authorList>
    </citation>
    <scope>NUCLEOTIDE SEQUENCE [LARGE SCALE GENOMIC DNA]</scope>
    <source>
        <strain evidence="1">W744_W776</strain>
    </source>
</reference>
<sequence length="174" mass="20224">MTGGINEDHFLYLRPWRCQDSNEAWHDKDTQHYFYGAGVVEIQFKRGHFYLIVHLKPTLSRDLKIPHLDQSSRVNSTQAKSILAHPSPLQVRFILEQAPDVIPTPGIGDLAQLIYYGINREINGQLIQYVASCNLLQMRQKWCRCPPAQCEGHLVWMTDVRRRIHVPKPRGRRT</sequence>
<proteinExistence type="predicted"/>
<name>A0AAV6W325_9ARAC</name>
<gene>
    <name evidence="1" type="ORF">JTE90_027308</name>
</gene>
<protein>
    <submittedName>
        <fullName evidence="1">Uncharacterized protein</fullName>
    </submittedName>
</protein>
<dbReference type="AlphaFoldDB" id="A0AAV6W325"/>
<evidence type="ECO:0000313" key="2">
    <source>
        <dbReference type="Proteomes" id="UP000827092"/>
    </source>
</evidence>